<feature type="compositionally biased region" description="Gly residues" evidence="2">
    <location>
        <begin position="95"/>
        <end position="111"/>
    </location>
</feature>
<reference evidence="3" key="1">
    <citation type="submission" date="2019-04" db="EMBL/GenBank/DDBJ databases">
        <title>Sequencing of skin fungus with MAO and IRED activity.</title>
        <authorList>
            <person name="Marsaioli A.J."/>
            <person name="Bonatto J.M.C."/>
            <person name="Reis Junior O."/>
        </authorList>
    </citation>
    <scope>NUCLEOTIDE SEQUENCE</scope>
    <source>
        <strain evidence="3">30M1</strain>
    </source>
</reference>
<dbReference type="Proteomes" id="UP000801428">
    <property type="component" value="Unassembled WGS sequence"/>
</dbReference>
<dbReference type="AlphaFoldDB" id="A0A9P4TH53"/>
<evidence type="ECO:0000313" key="4">
    <source>
        <dbReference type="Proteomes" id="UP000801428"/>
    </source>
</evidence>
<sequence length="111" mass="12211">MSNNGSFNQNSRYSSSSADLQIRKNRLAALQKKLNDLVSERAQLDKKIARVTQDIQEIKEFKGKTTQSEKRIVDTEGGGISEETLVVRGNRRFGQGKGGYHNVGGRGGTTP</sequence>
<comment type="caution">
    <text evidence="3">The sequence shown here is derived from an EMBL/GenBank/DDBJ whole genome shotgun (WGS) entry which is preliminary data.</text>
</comment>
<accession>A0A9P4TH53</accession>
<dbReference type="EMBL" id="SWKU01000009">
    <property type="protein sequence ID" value="KAF3003715.1"/>
    <property type="molecule type" value="Genomic_DNA"/>
</dbReference>
<name>A0A9P4TH53_CURKU</name>
<keyword evidence="4" id="KW-1185">Reference proteome</keyword>
<keyword evidence="1" id="KW-0175">Coiled coil</keyword>
<gene>
    <name evidence="3" type="ORF">E8E13_009159</name>
</gene>
<evidence type="ECO:0000313" key="3">
    <source>
        <dbReference type="EMBL" id="KAF3003715.1"/>
    </source>
</evidence>
<evidence type="ECO:0000256" key="2">
    <source>
        <dbReference type="SAM" id="MobiDB-lite"/>
    </source>
</evidence>
<organism evidence="3 4">
    <name type="scientific">Curvularia kusanoi</name>
    <name type="common">Cochliobolus kusanoi</name>
    <dbReference type="NCBI Taxonomy" id="90978"/>
    <lineage>
        <taxon>Eukaryota</taxon>
        <taxon>Fungi</taxon>
        <taxon>Dikarya</taxon>
        <taxon>Ascomycota</taxon>
        <taxon>Pezizomycotina</taxon>
        <taxon>Dothideomycetes</taxon>
        <taxon>Pleosporomycetidae</taxon>
        <taxon>Pleosporales</taxon>
        <taxon>Pleosporineae</taxon>
        <taxon>Pleosporaceae</taxon>
        <taxon>Curvularia</taxon>
    </lineage>
</organism>
<feature type="coiled-coil region" evidence="1">
    <location>
        <begin position="20"/>
        <end position="54"/>
    </location>
</feature>
<evidence type="ECO:0000256" key="1">
    <source>
        <dbReference type="SAM" id="Coils"/>
    </source>
</evidence>
<proteinExistence type="predicted"/>
<protein>
    <submittedName>
        <fullName evidence="3">Uncharacterized protein</fullName>
    </submittedName>
</protein>
<feature type="region of interest" description="Disordered" evidence="2">
    <location>
        <begin position="92"/>
        <end position="111"/>
    </location>
</feature>